<evidence type="ECO:0000313" key="5">
    <source>
        <dbReference type="EMBL" id="NYS26385.1"/>
    </source>
</evidence>
<dbReference type="EMBL" id="JACBXS010000043">
    <property type="protein sequence ID" value="NYS26385.1"/>
    <property type="molecule type" value="Genomic_DNA"/>
</dbReference>
<sequence length="103" mass="11277">MKKHSDILDMALGLANDLHKVGAMDKATLREIEELAVPQVKQFSAADVRAIREKNRVSQPVFAKYLNVGPSTVSQWEQGKKKPSGPSARLLDVIARKGIQAIA</sequence>
<evidence type="ECO:0000256" key="1">
    <source>
        <dbReference type="ARBA" id="ARBA00023015"/>
    </source>
</evidence>
<dbReference type="Gene3D" id="1.10.260.40">
    <property type="entry name" value="lambda repressor-like DNA-binding domains"/>
    <property type="match status" value="1"/>
</dbReference>
<organism evidence="5 6">
    <name type="scientific">Rhabdonatronobacter sediminivivens</name>
    <dbReference type="NCBI Taxonomy" id="2743469"/>
    <lineage>
        <taxon>Bacteria</taxon>
        <taxon>Pseudomonadati</taxon>
        <taxon>Pseudomonadota</taxon>
        <taxon>Alphaproteobacteria</taxon>
        <taxon>Rhodobacterales</taxon>
        <taxon>Paracoccaceae</taxon>
        <taxon>Rhabdonatronobacter</taxon>
    </lineage>
</organism>
<evidence type="ECO:0000313" key="6">
    <source>
        <dbReference type="Proteomes" id="UP000529417"/>
    </source>
</evidence>
<keyword evidence="2" id="KW-0238">DNA-binding</keyword>
<evidence type="ECO:0000256" key="2">
    <source>
        <dbReference type="ARBA" id="ARBA00023125"/>
    </source>
</evidence>
<keyword evidence="1" id="KW-0805">Transcription regulation</keyword>
<dbReference type="GO" id="GO:0003677">
    <property type="term" value="F:DNA binding"/>
    <property type="evidence" value="ECO:0007669"/>
    <property type="project" value="UniProtKB-KW"/>
</dbReference>
<dbReference type="InterPro" id="IPR010982">
    <property type="entry name" value="Lambda_DNA-bd_dom_sf"/>
</dbReference>
<protein>
    <submittedName>
        <fullName evidence="5">Helix-turn-helix domain-containing protein</fullName>
    </submittedName>
</protein>
<dbReference type="PROSITE" id="PS50943">
    <property type="entry name" value="HTH_CROC1"/>
    <property type="match status" value="1"/>
</dbReference>
<dbReference type="PANTHER" id="PTHR36511:SF3">
    <property type="entry name" value="ANTITOXIN HIGA-2"/>
    <property type="match status" value="1"/>
</dbReference>
<gene>
    <name evidence="5" type="ORF">HUK65_15470</name>
</gene>
<dbReference type="PANTHER" id="PTHR36511">
    <property type="entry name" value="MERR FAMILY BACTERIAL REGULATORY PROTEIN"/>
    <property type="match status" value="1"/>
</dbReference>
<proteinExistence type="predicted"/>
<comment type="caution">
    <text evidence="5">The sequence shown here is derived from an EMBL/GenBank/DDBJ whole genome shotgun (WGS) entry which is preliminary data.</text>
</comment>
<dbReference type="SUPFAM" id="SSF47413">
    <property type="entry name" value="lambda repressor-like DNA-binding domains"/>
    <property type="match status" value="1"/>
</dbReference>
<keyword evidence="3" id="KW-0804">Transcription</keyword>
<accession>A0A7Z0I1U2</accession>
<dbReference type="Pfam" id="PF01381">
    <property type="entry name" value="HTH_3"/>
    <property type="match status" value="1"/>
</dbReference>
<reference evidence="5 6" key="1">
    <citation type="journal article" date="2000" name="Arch. Microbiol.">
        <title>Rhodobaca bogoriensis gen. nov. and sp. nov., an alkaliphilic purple nonsulfur bacterium from African Rift Valley soda lakes.</title>
        <authorList>
            <person name="Milford A.D."/>
            <person name="Achenbach L.A."/>
            <person name="Jung D.O."/>
            <person name="Madigan M.T."/>
        </authorList>
    </citation>
    <scope>NUCLEOTIDE SEQUENCE [LARGE SCALE GENOMIC DNA]</scope>
    <source>
        <strain evidence="5 6">2376</strain>
    </source>
</reference>
<keyword evidence="6" id="KW-1185">Reference proteome</keyword>
<evidence type="ECO:0000259" key="4">
    <source>
        <dbReference type="PROSITE" id="PS50943"/>
    </source>
</evidence>
<dbReference type="CDD" id="cd00093">
    <property type="entry name" value="HTH_XRE"/>
    <property type="match status" value="1"/>
</dbReference>
<dbReference type="Proteomes" id="UP000529417">
    <property type="component" value="Unassembled WGS sequence"/>
</dbReference>
<dbReference type="AlphaFoldDB" id="A0A7Z0I1U2"/>
<evidence type="ECO:0000256" key="3">
    <source>
        <dbReference type="ARBA" id="ARBA00023163"/>
    </source>
</evidence>
<feature type="domain" description="HTH cro/C1-type" evidence="4">
    <location>
        <begin position="48"/>
        <end position="84"/>
    </location>
</feature>
<dbReference type="SMART" id="SM00530">
    <property type="entry name" value="HTH_XRE"/>
    <property type="match status" value="1"/>
</dbReference>
<dbReference type="InterPro" id="IPR052359">
    <property type="entry name" value="HTH-type_reg/antitoxin"/>
</dbReference>
<dbReference type="InterPro" id="IPR001387">
    <property type="entry name" value="Cro/C1-type_HTH"/>
</dbReference>
<name>A0A7Z0I1U2_9RHOB</name>
<dbReference type="RefSeq" id="WP_179907181.1">
    <property type="nucleotide sequence ID" value="NZ_JACBXS010000043.1"/>
</dbReference>